<feature type="domain" description="TNFR-Cys" evidence="2">
    <location>
        <begin position="49"/>
        <end position="91"/>
    </location>
</feature>
<evidence type="ECO:0000259" key="2">
    <source>
        <dbReference type="PROSITE" id="PS50050"/>
    </source>
</evidence>
<comment type="caution">
    <text evidence="3">The sequence shown here is derived from an EMBL/GenBank/DDBJ whole genome shotgun (WGS) entry which is preliminary data.</text>
</comment>
<dbReference type="Pfam" id="PF00020">
    <property type="entry name" value="TNFR_c6"/>
    <property type="match status" value="1"/>
</dbReference>
<protein>
    <recommendedName>
        <fullName evidence="2">TNFR-Cys domain-containing protein</fullName>
    </recommendedName>
</protein>
<evidence type="ECO:0000256" key="1">
    <source>
        <dbReference type="PROSITE-ProRule" id="PRU00206"/>
    </source>
</evidence>
<organism evidence="3 4">
    <name type="scientific">Owenia fusiformis</name>
    <name type="common">Polychaete worm</name>
    <dbReference type="NCBI Taxonomy" id="6347"/>
    <lineage>
        <taxon>Eukaryota</taxon>
        <taxon>Metazoa</taxon>
        <taxon>Spiralia</taxon>
        <taxon>Lophotrochozoa</taxon>
        <taxon>Annelida</taxon>
        <taxon>Polychaeta</taxon>
        <taxon>Sedentaria</taxon>
        <taxon>Canalipalpata</taxon>
        <taxon>Sabellida</taxon>
        <taxon>Oweniida</taxon>
        <taxon>Oweniidae</taxon>
        <taxon>Owenia</taxon>
    </lineage>
</organism>
<dbReference type="PROSITE" id="PS51257">
    <property type="entry name" value="PROKAR_LIPOPROTEIN"/>
    <property type="match status" value="1"/>
</dbReference>
<dbReference type="EMBL" id="CAIIXF020000002">
    <property type="protein sequence ID" value="CAH1777435.1"/>
    <property type="molecule type" value="Genomic_DNA"/>
</dbReference>
<dbReference type="Gene3D" id="2.10.50.10">
    <property type="entry name" value="Tumor Necrosis Factor Receptor, subunit A, domain 2"/>
    <property type="match status" value="1"/>
</dbReference>
<evidence type="ECO:0000313" key="4">
    <source>
        <dbReference type="Proteomes" id="UP000749559"/>
    </source>
</evidence>
<proteinExistence type="predicted"/>
<name>A0A8S4NAX9_OWEFU</name>
<sequence length="241" mass="26766">MRSHVPISITGSASIPTRPTPTWAAIIAFLVIGCANTVKSRKSMLLETPCKIGKEYKVVAIDGRIHCKSCSHCASGECISTHCYEYRDTQCRSVGPNEFIEGEVCYPCSDCGSKREVLQGCSRDSDTQCGGCVLGYQWDFMLEECLPDPQSKAAKGHHLADQSFRLHINKEDLTTHPESQDNVTFDLFDDVSKYDPDQENGMIIFLTITLVAIVRYSMATGTHIQGLRTKVDRYATKIPDM</sequence>
<comment type="caution">
    <text evidence="1">Lacks conserved residue(s) required for the propagation of feature annotation.</text>
</comment>
<dbReference type="CDD" id="cd00185">
    <property type="entry name" value="TNFRSF"/>
    <property type="match status" value="1"/>
</dbReference>
<dbReference type="PROSITE" id="PS00652">
    <property type="entry name" value="TNFR_NGFR_1"/>
    <property type="match status" value="1"/>
</dbReference>
<dbReference type="AlphaFoldDB" id="A0A8S4NAX9"/>
<feature type="disulfide bond" evidence="1">
    <location>
        <begin position="70"/>
        <end position="83"/>
    </location>
</feature>
<keyword evidence="1" id="KW-1015">Disulfide bond</keyword>
<accession>A0A8S4NAX9</accession>
<feature type="repeat" description="TNFR-Cys" evidence="1">
    <location>
        <begin position="49"/>
        <end position="91"/>
    </location>
</feature>
<gene>
    <name evidence="3" type="ORF">OFUS_LOCUS4480</name>
</gene>
<keyword evidence="4" id="KW-1185">Reference proteome</keyword>
<evidence type="ECO:0000313" key="3">
    <source>
        <dbReference type="EMBL" id="CAH1777435.1"/>
    </source>
</evidence>
<dbReference type="PROSITE" id="PS50050">
    <property type="entry name" value="TNFR_NGFR_2"/>
    <property type="match status" value="1"/>
</dbReference>
<dbReference type="InterPro" id="IPR001368">
    <property type="entry name" value="TNFR/NGFR_Cys_rich_reg"/>
</dbReference>
<feature type="disulfide bond" evidence="1">
    <location>
        <begin position="73"/>
        <end position="91"/>
    </location>
</feature>
<dbReference type="Proteomes" id="UP000749559">
    <property type="component" value="Unassembled WGS sequence"/>
</dbReference>
<reference evidence="3" key="1">
    <citation type="submission" date="2022-03" db="EMBL/GenBank/DDBJ databases">
        <authorList>
            <person name="Martin C."/>
        </authorList>
    </citation>
    <scope>NUCLEOTIDE SEQUENCE</scope>
</reference>